<dbReference type="AlphaFoldDB" id="A0A7G8TD60"/>
<gene>
    <name evidence="1" type="ORF">HCR03_04615</name>
</gene>
<dbReference type="EMBL" id="CP060286">
    <property type="protein sequence ID" value="QNK41551.1"/>
    <property type="molecule type" value="Genomic_DNA"/>
</dbReference>
<dbReference type="Pfam" id="PF14198">
    <property type="entry name" value="TnpV"/>
    <property type="match status" value="1"/>
</dbReference>
<dbReference type="RefSeq" id="WP_187036866.1">
    <property type="nucleotide sequence ID" value="NZ_CP060286.1"/>
</dbReference>
<sequence length="113" mass="13415">MDIQYKEQGGYLYPQLTTAPSDPLTYYGTMFKEYLKETQPGRYAVLLFNQKLMKFCHRMEDEANRYEGVILEKLRQSSPPPETDDTMKLIQYNNNLYQQAREITLNDVIYRKA</sequence>
<dbReference type="KEGG" id="cfem:HCR03_04615"/>
<organism evidence="1 2">
    <name type="scientific">Caproicibacter fermentans</name>
    <dbReference type="NCBI Taxonomy" id="2576756"/>
    <lineage>
        <taxon>Bacteria</taxon>
        <taxon>Bacillati</taxon>
        <taxon>Bacillota</taxon>
        <taxon>Clostridia</taxon>
        <taxon>Eubacteriales</taxon>
        <taxon>Acutalibacteraceae</taxon>
        <taxon>Caproicibacter</taxon>
    </lineage>
</organism>
<accession>A0A7G8TD60</accession>
<reference evidence="1 2" key="1">
    <citation type="submission" date="2020-08" db="EMBL/GenBank/DDBJ databases">
        <title>The isolate Caproiciproducens sp. 7D4C2 produces n-caproate at mildly acidic conditions from hexoses: genome and rBOX comparison with related strains and chain-elongating bacteria.</title>
        <authorList>
            <person name="Esquivel-Elizondo S."/>
            <person name="Bagci C."/>
            <person name="Temovska M."/>
            <person name="Jeon B.S."/>
            <person name="Bessarab I."/>
            <person name="Williams R.B.H."/>
            <person name="Huson D.H."/>
            <person name="Angenent L.T."/>
        </authorList>
    </citation>
    <scope>NUCLEOTIDE SEQUENCE [LARGE SCALE GENOMIC DNA]</scope>
    <source>
        <strain evidence="1 2">7D4C2</strain>
    </source>
</reference>
<evidence type="ECO:0000313" key="1">
    <source>
        <dbReference type="EMBL" id="QNK41551.1"/>
    </source>
</evidence>
<proteinExistence type="predicted"/>
<evidence type="ECO:0000313" key="2">
    <source>
        <dbReference type="Proteomes" id="UP000515909"/>
    </source>
</evidence>
<protein>
    <submittedName>
        <fullName evidence="1">TnpV protein</fullName>
    </submittedName>
</protein>
<dbReference type="Proteomes" id="UP000515909">
    <property type="component" value="Chromosome"/>
</dbReference>
<dbReference type="InterPro" id="IPR026989">
    <property type="entry name" value="TnpV"/>
</dbReference>
<name>A0A7G8TD60_9FIRM</name>